<dbReference type="Proteomes" id="UP000586918">
    <property type="component" value="Unassembled WGS sequence"/>
</dbReference>
<accession>A0A848DNH7</accession>
<evidence type="ECO:0000313" key="3">
    <source>
        <dbReference type="Proteomes" id="UP000586918"/>
    </source>
</evidence>
<evidence type="ECO:0000313" key="2">
    <source>
        <dbReference type="EMBL" id="NMH93914.1"/>
    </source>
</evidence>
<sequence>MSTACDADVIVVGAGLAGLGAAQVRPVAPLRRPGSPPPPSGSVSRTVGSRA</sequence>
<proteinExistence type="predicted"/>
<feature type="compositionally biased region" description="Low complexity" evidence="1">
    <location>
        <begin position="41"/>
        <end position="51"/>
    </location>
</feature>
<dbReference type="AlphaFoldDB" id="A0A848DNH7"/>
<organism evidence="2 3">
    <name type="scientific">Pseudonocardia bannensis</name>
    <dbReference type="NCBI Taxonomy" id="630973"/>
    <lineage>
        <taxon>Bacteria</taxon>
        <taxon>Bacillati</taxon>
        <taxon>Actinomycetota</taxon>
        <taxon>Actinomycetes</taxon>
        <taxon>Pseudonocardiales</taxon>
        <taxon>Pseudonocardiaceae</taxon>
        <taxon>Pseudonocardia</taxon>
    </lineage>
</organism>
<reference evidence="2 3" key="1">
    <citation type="submission" date="2020-04" db="EMBL/GenBank/DDBJ databases">
        <authorList>
            <person name="Klaysubun C."/>
            <person name="Duangmal K."/>
            <person name="Lipun K."/>
        </authorList>
    </citation>
    <scope>NUCLEOTIDE SEQUENCE [LARGE SCALE GENOMIC DNA]</scope>
    <source>
        <strain evidence="2 3">DSM 45300</strain>
    </source>
</reference>
<gene>
    <name evidence="2" type="ORF">HF519_20515</name>
</gene>
<name>A0A848DNH7_9PSEU</name>
<dbReference type="RefSeq" id="WP_169414605.1">
    <property type="nucleotide sequence ID" value="NZ_JAAXKZ010000087.1"/>
</dbReference>
<dbReference type="EMBL" id="JAAXKZ010000087">
    <property type="protein sequence ID" value="NMH93914.1"/>
    <property type="molecule type" value="Genomic_DNA"/>
</dbReference>
<protein>
    <submittedName>
        <fullName evidence="2">Uncharacterized protein</fullName>
    </submittedName>
</protein>
<evidence type="ECO:0000256" key="1">
    <source>
        <dbReference type="SAM" id="MobiDB-lite"/>
    </source>
</evidence>
<feature type="region of interest" description="Disordered" evidence="1">
    <location>
        <begin position="27"/>
        <end position="51"/>
    </location>
</feature>
<keyword evidence="3" id="KW-1185">Reference proteome</keyword>
<comment type="caution">
    <text evidence="2">The sequence shown here is derived from an EMBL/GenBank/DDBJ whole genome shotgun (WGS) entry which is preliminary data.</text>
</comment>